<dbReference type="InterPro" id="IPR041373">
    <property type="entry name" value="RT_RNaseH"/>
</dbReference>
<evidence type="ECO:0000259" key="7">
    <source>
        <dbReference type="Pfam" id="PF17917"/>
    </source>
</evidence>
<dbReference type="Pfam" id="PF17917">
    <property type="entry name" value="RT_RNaseH"/>
    <property type="match status" value="1"/>
</dbReference>
<dbReference type="EMBL" id="FWEW01000255">
    <property type="protein sequence ID" value="SLM34207.1"/>
    <property type="molecule type" value="Genomic_DNA"/>
</dbReference>
<name>A0A1W5CTM7_9LECA</name>
<dbReference type="GO" id="GO:0003964">
    <property type="term" value="F:RNA-directed DNA polymerase activity"/>
    <property type="evidence" value="ECO:0007669"/>
    <property type="project" value="UniProtKB-KW"/>
</dbReference>
<keyword evidence="1" id="KW-0808">Transferase</keyword>
<feature type="domain" description="Reverse transcriptase RNase H-like" evidence="7">
    <location>
        <begin position="3"/>
        <end position="104"/>
    </location>
</feature>
<keyword evidence="3" id="KW-0540">Nuclease</keyword>
<evidence type="ECO:0000256" key="1">
    <source>
        <dbReference type="ARBA" id="ARBA00022679"/>
    </source>
</evidence>
<dbReference type="GO" id="GO:0016787">
    <property type="term" value="F:hydrolase activity"/>
    <property type="evidence" value="ECO:0007669"/>
    <property type="project" value="UniProtKB-KW"/>
</dbReference>
<evidence type="ECO:0000256" key="4">
    <source>
        <dbReference type="ARBA" id="ARBA00022759"/>
    </source>
</evidence>
<sequence length="350" mass="38827">MLPIRLKTDASGYAISGILSQSHPDGWRVTAYFSQKMIPAEQKYETHNGELLAIVESFRHWQHYLEGSTHPVEVLSDHSSLRSFMTTHKLSQRQVRWALSLSAYDFVITYRKGTLNPADGPSQRPDINAKRTKKIRWRMLRDDLLAQDMYLRELLVAGTTSPRQRSQRKQASEAVSQEGPYEEVGASLIDTLPEFLRIDPLAKQMLEEITVCKANLGMSGMSGTHPLWLRRGDLYFDSVLYIPHTELLRLIQAQTAAVRATQAAAAQAAAQVPAGLYQVSQMRIVKKTSQSHMGDPACLPCVPQALRTLAGAIGDIAVPKAISTVAVEGIATGNAGDGRNDSGLYHHYYE</sequence>
<dbReference type="CDD" id="cd09274">
    <property type="entry name" value="RNase_HI_RT_Ty3"/>
    <property type="match status" value="1"/>
</dbReference>
<evidence type="ECO:0000313" key="8">
    <source>
        <dbReference type="EMBL" id="SLM34207.1"/>
    </source>
</evidence>
<dbReference type="AlphaFoldDB" id="A0A1W5CTM7"/>
<evidence type="ECO:0000256" key="6">
    <source>
        <dbReference type="ARBA" id="ARBA00022918"/>
    </source>
</evidence>
<keyword evidence="2" id="KW-0548">Nucleotidyltransferase</keyword>
<protein>
    <submittedName>
        <fullName evidence="8">Gag polymerase env</fullName>
    </submittedName>
</protein>
<evidence type="ECO:0000313" key="9">
    <source>
        <dbReference type="Proteomes" id="UP000192927"/>
    </source>
</evidence>
<evidence type="ECO:0000256" key="2">
    <source>
        <dbReference type="ARBA" id="ARBA00022695"/>
    </source>
</evidence>
<evidence type="ECO:0000256" key="3">
    <source>
        <dbReference type="ARBA" id="ARBA00022722"/>
    </source>
</evidence>
<dbReference type="FunFam" id="3.10.20.370:FF:000001">
    <property type="entry name" value="Retrovirus-related Pol polyprotein from transposon 17.6-like protein"/>
    <property type="match status" value="1"/>
</dbReference>
<proteinExistence type="predicted"/>
<dbReference type="InterPro" id="IPR043502">
    <property type="entry name" value="DNA/RNA_pol_sf"/>
</dbReference>
<dbReference type="GO" id="GO:0004519">
    <property type="term" value="F:endonuclease activity"/>
    <property type="evidence" value="ECO:0007669"/>
    <property type="project" value="UniProtKB-KW"/>
</dbReference>
<keyword evidence="5" id="KW-0378">Hydrolase</keyword>
<organism evidence="8 9">
    <name type="scientific">Lasallia pustulata</name>
    <dbReference type="NCBI Taxonomy" id="136370"/>
    <lineage>
        <taxon>Eukaryota</taxon>
        <taxon>Fungi</taxon>
        <taxon>Dikarya</taxon>
        <taxon>Ascomycota</taxon>
        <taxon>Pezizomycotina</taxon>
        <taxon>Lecanoromycetes</taxon>
        <taxon>OSLEUM clade</taxon>
        <taxon>Umbilicariomycetidae</taxon>
        <taxon>Umbilicariales</taxon>
        <taxon>Umbilicariaceae</taxon>
        <taxon>Lasallia</taxon>
    </lineage>
</organism>
<evidence type="ECO:0000256" key="5">
    <source>
        <dbReference type="ARBA" id="ARBA00022801"/>
    </source>
</evidence>
<dbReference type="PANTHER" id="PTHR34072:SF52">
    <property type="entry name" value="RIBONUCLEASE H"/>
    <property type="match status" value="1"/>
</dbReference>
<dbReference type="SUPFAM" id="SSF56672">
    <property type="entry name" value="DNA/RNA polymerases"/>
    <property type="match status" value="1"/>
</dbReference>
<accession>A0A1W5CTM7</accession>
<dbReference type="Proteomes" id="UP000192927">
    <property type="component" value="Unassembled WGS sequence"/>
</dbReference>
<dbReference type="PANTHER" id="PTHR34072">
    <property type="entry name" value="ENZYMATIC POLYPROTEIN-RELATED"/>
    <property type="match status" value="1"/>
</dbReference>
<dbReference type="Gene3D" id="3.10.20.370">
    <property type="match status" value="1"/>
</dbReference>
<keyword evidence="9" id="KW-1185">Reference proteome</keyword>
<keyword evidence="4" id="KW-0255">Endonuclease</keyword>
<keyword evidence="6" id="KW-0695">RNA-directed DNA polymerase</keyword>
<reference evidence="9" key="1">
    <citation type="submission" date="2017-03" db="EMBL/GenBank/DDBJ databases">
        <authorList>
            <person name="Sharma R."/>
            <person name="Thines M."/>
        </authorList>
    </citation>
    <scope>NUCLEOTIDE SEQUENCE [LARGE SCALE GENOMIC DNA]</scope>
</reference>